<feature type="transmembrane region" description="Helical" evidence="7">
    <location>
        <begin position="21"/>
        <end position="45"/>
    </location>
</feature>
<sequence>MEIILTRIKPQFKSMRKLFSVRFTNGSVNFSLLVIRLVFGILLMTHGWMKIENFSQMSGSFPDPFHVTSKISLTLVIFAEVFCAGLAVIGLFTRLAAIPVIICMCVIVFMIHGNDAVAKQEPGMMYLASFFVLLLCGPGRFSLDSLIWK</sequence>
<feature type="transmembrane region" description="Helical" evidence="7">
    <location>
        <begin position="65"/>
        <end position="88"/>
    </location>
</feature>
<protein>
    <submittedName>
        <fullName evidence="8">DoxX family protein</fullName>
    </submittedName>
</protein>
<organism evidence="8 9">
    <name type="scientific">Chitinophaga caeni</name>
    <dbReference type="NCBI Taxonomy" id="2029983"/>
    <lineage>
        <taxon>Bacteria</taxon>
        <taxon>Pseudomonadati</taxon>
        <taxon>Bacteroidota</taxon>
        <taxon>Chitinophagia</taxon>
        <taxon>Chitinophagales</taxon>
        <taxon>Chitinophagaceae</taxon>
        <taxon>Chitinophaga</taxon>
    </lineage>
</organism>
<dbReference type="PANTHER" id="PTHR33452">
    <property type="entry name" value="OXIDOREDUCTASE CATD-RELATED"/>
    <property type="match status" value="1"/>
</dbReference>
<comment type="similarity">
    <text evidence="2">Belongs to the DoxX family.</text>
</comment>
<dbReference type="KEGG" id="cbae:COR50_12825"/>
<keyword evidence="4 7" id="KW-0812">Transmembrane</keyword>
<dbReference type="EMBL" id="CP023777">
    <property type="protein sequence ID" value="ATL47979.1"/>
    <property type="molecule type" value="Genomic_DNA"/>
</dbReference>
<gene>
    <name evidence="8" type="ORF">COR50_12825</name>
</gene>
<dbReference type="GO" id="GO:0005886">
    <property type="term" value="C:plasma membrane"/>
    <property type="evidence" value="ECO:0007669"/>
    <property type="project" value="UniProtKB-SubCell"/>
</dbReference>
<feature type="transmembrane region" description="Helical" evidence="7">
    <location>
        <begin position="124"/>
        <end position="143"/>
    </location>
</feature>
<dbReference type="Proteomes" id="UP000220133">
    <property type="component" value="Chromosome"/>
</dbReference>
<keyword evidence="5 7" id="KW-1133">Transmembrane helix</keyword>
<reference evidence="8 9" key="1">
    <citation type="submission" date="2017-10" db="EMBL/GenBank/DDBJ databases">
        <title>Paenichitinophaga pekingensis gen. nov., sp. nov., isolated from activated sludge.</title>
        <authorList>
            <person name="Jin D."/>
            <person name="Kong X."/>
            <person name="Deng Y."/>
            <person name="Bai Z."/>
        </authorList>
    </citation>
    <scope>NUCLEOTIDE SEQUENCE [LARGE SCALE GENOMIC DNA]</scope>
    <source>
        <strain evidence="8 9">13</strain>
    </source>
</reference>
<accession>A0A291QVC8</accession>
<dbReference type="AlphaFoldDB" id="A0A291QVC8"/>
<dbReference type="Pfam" id="PF07681">
    <property type="entry name" value="DoxX"/>
    <property type="match status" value="1"/>
</dbReference>
<feature type="transmembrane region" description="Helical" evidence="7">
    <location>
        <begin position="95"/>
        <end position="112"/>
    </location>
</feature>
<evidence type="ECO:0000256" key="1">
    <source>
        <dbReference type="ARBA" id="ARBA00004651"/>
    </source>
</evidence>
<name>A0A291QVC8_9BACT</name>
<evidence type="ECO:0000256" key="7">
    <source>
        <dbReference type="SAM" id="Phobius"/>
    </source>
</evidence>
<evidence type="ECO:0000256" key="6">
    <source>
        <dbReference type="ARBA" id="ARBA00023136"/>
    </source>
</evidence>
<proteinExistence type="inferred from homology"/>
<evidence type="ECO:0000313" key="9">
    <source>
        <dbReference type="Proteomes" id="UP000220133"/>
    </source>
</evidence>
<dbReference type="InterPro" id="IPR032808">
    <property type="entry name" value="DoxX"/>
</dbReference>
<keyword evidence="6 7" id="KW-0472">Membrane</keyword>
<dbReference type="InterPro" id="IPR051907">
    <property type="entry name" value="DoxX-like_oxidoreductase"/>
</dbReference>
<evidence type="ECO:0000256" key="3">
    <source>
        <dbReference type="ARBA" id="ARBA00022475"/>
    </source>
</evidence>
<evidence type="ECO:0000256" key="5">
    <source>
        <dbReference type="ARBA" id="ARBA00022989"/>
    </source>
</evidence>
<evidence type="ECO:0000256" key="2">
    <source>
        <dbReference type="ARBA" id="ARBA00006679"/>
    </source>
</evidence>
<dbReference type="PANTHER" id="PTHR33452:SF1">
    <property type="entry name" value="INNER MEMBRANE PROTEIN YPHA-RELATED"/>
    <property type="match status" value="1"/>
</dbReference>
<evidence type="ECO:0000313" key="8">
    <source>
        <dbReference type="EMBL" id="ATL47979.1"/>
    </source>
</evidence>
<keyword evidence="9" id="KW-1185">Reference proteome</keyword>
<keyword evidence="3" id="KW-1003">Cell membrane</keyword>
<evidence type="ECO:0000256" key="4">
    <source>
        <dbReference type="ARBA" id="ARBA00022692"/>
    </source>
</evidence>
<comment type="subcellular location">
    <subcellularLocation>
        <location evidence="1">Cell membrane</location>
        <topology evidence="1">Multi-pass membrane protein</topology>
    </subcellularLocation>
</comment>